<dbReference type="Proteomes" id="UP000265964">
    <property type="component" value="Unassembled WGS sequence"/>
</dbReference>
<dbReference type="GO" id="GO:0043190">
    <property type="term" value="C:ATP-binding cassette (ABC) transporter complex"/>
    <property type="evidence" value="ECO:0007669"/>
    <property type="project" value="InterPro"/>
</dbReference>
<accession>A0A3A1YPH7</accession>
<name>A0A3A1YPH7_9GAMM</name>
<evidence type="ECO:0000256" key="1">
    <source>
        <dbReference type="ARBA" id="ARBA00004141"/>
    </source>
</evidence>
<dbReference type="InterPro" id="IPR047817">
    <property type="entry name" value="ABC2_TM_bact-type"/>
</dbReference>
<dbReference type="InterPro" id="IPR000412">
    <property type="entry name" value="ABC_2_transport"/>
</dbReference>
<dbReference type="Pfam" id="PF01061">
    <property type="entry name" value="ABC2_membrane"/>
    <property type="match status" value="1"/>
</dbReference>
<dbReference type="PIRSF" id="PIRSF006648">
    <property type="entry name" value="DrrB"/>
    <property type="match status" value="1"/>
</dbReference>
<dbReference type="GO" id="GO:0140359">
    <property type="term" value="F:ABC-type transporter activity"/>
    <property type="evidence" value="ECO:0007669"/>
    <property type="project" value="InterPro"/>
</dbReference>
<dbReference type="PRINTS" id="PR00164">
    <property type="entry name" value="ABC2TRNSPORT"/>
</dbReference>
<comment type="caution">
    <text evidence="8">The sequence shown here is derived from an EMBL/GenBank/DDBJ whole genome shotgun (WGS) entry which is preliminary data.</text>
</comment>
<dbReference type="AlphaFoldDB" id="A0A3A1YPH7"/>
<keyword evidence="9" id="KW-1185">Reference proteome</keyword>
<feature type="transmembrane region" description="Helical" evidence="6">
    <location>
        <begin position="59"/>
        <end position="81"/>
    </location>
</feature>
<organism evidence="8 9">
    <name type="scientific">Psittacicella gerlachiana</name>
    <dbReference type="NCBI Taxonomy" id="2028574"/>
    <lineage>
        <taxon>Bacteria</taxon>
        <taxon>Pseudomonadati</taxon>
        <taxon>Pseudomonadota</taxon>
        <taxon>Gammaproteobacteria</taxon>
        <taxon>Pasteurellales</taxon>
        <taxon>Psittacicellaceae</taxon>
        <taxon>Psittacicella</taxon>
    </lineage>
</organism>
<dbReference type="InterPro" id="IPR052522">
    <property type="entry name" value="ABC-2_transport_permease"/>
</dbReference>
<feature type="transmembrane region" description="Helical" evidence="6">
    <location>
        <begin position="128"/>
        <end position="158"/>
    </location>
</feature>
<feature type="transmembrane region" description="Helical" evidence="6">
    <location>
        <begin position="170"/>
        <end position="195"/>
    </location>
</feature>
<feature type="transmembrane region" description="Helical" evidence="6">
    <location>
        <begin position="202"/>
        <end position="221"/>
    </location>
</feature>
<evidence type="ECO:0000256" key="6">
    <source>
        <dbReference type="RuleBase" id="RU361157"/>
    </source>
</evidence>
<dbReference type="EMBL" id="NRJF01000004">
    <property type="protein sequence ID" value="RIY38860.1"/>
    <property type="molecule type" value="Genomic_DNA"/>
</dbReference>
<keyword evidence="6" id="KW-1003">Cell membrane</keyword>
<sequence length="289" mass="33142">MNLFSHFSQHHLRELEQLKQSNYLEMSKLRTPRQINLHSIVAIIIQEVTRNLGEWIENLINPIINSFLYLIVFGILLGSILGEFSGYSYATYILAGFLIMNIINTSYDEGSYFIMLHKYSNTLRDFQVAPLNIHAILFGVILASFIRVTLVSIGIYLLCSSLIGFTPITHWSVVLSIYALTVIIFTLLGLINGVLSNSWEQLTFALTFIITPLMYISGIFYDLNEAPRGLQLLGYFNPLTYIVDSFRFGMLNLRSLEIPLYLYYLVLGVVTLLLYLVTCYTFKQKLNIR</sequence>
<evidence type="ECO:0000313" key="9">
    <source>
        <dbReference type="Proteomes" id="UP000265964"/>
    </source>
</evidence>
<proteinExistence type="inferred from homology"/>
<dbReference type="InterPro" id="IPR013525">
    <property type="entry name" value="ABC2_TM"/>
</dbReference>
<keyword evidence="4 6" id="KW-1133">Transmembrane helix</keyword>
<comment type="similarity">
    <text evidence="2 6">Belongs to the ABC-2 integral membrane protein family.</text>
</comment>
<comment type="subcellular location">
    <subcellularLocation>
        <location evidence="6">Cell inner membrane</location>
        <topology evidence="6">Multi-pass membrane protein</topology>
    </subcellularLocation>
    <subcellularLocation>
        <location evidence="1">Membrane</location>
        <topology evidence="1">Multi-pass membrane protein</topology>
    </subcellularLocation>
</comment>
<keyword evidence="6" id="KW-0813">Transport</keyword>
<gene>
    <name evidence="8" type="ORF">CKF59_00220</name>
</gene>
<evidence type="ECO:0000256" key="4">
    <source>
        <dbReference type="ARBA" id="ARBA00022989"/>
    </source>
</evidence>
<feature type="transmembrane region" description="Helical" evidence="6">
    <location>
        <begin position="261"/>
        <end position="282"/>
    </location>
</feature>
<keyword evidence="3 6" id="KW-0812">Transmembrane</keyword>
<dbReference type="PANTHER" id="PTHR43332:SF2">
    <property type="entry name" value="INNER MEMBRANE TRANSPORT PERMEASE YADH"/>
    <property type="match status" value="1"/>
</dbReference>
<evidence type="ECO:0000259" key="7">
    <source>
        <dbReference type="PROSITE" id="PS51012"/>
    </source>
</evidence>
<protein>
    <recommendedName>
        <fullName evidence="6">Transport permease protein</fullName>
    </recommendedName>
</protein>
<dbReference type="PROSITE" id="PS51012">
    <property type="entry name" value="ABC_TM2"/>
    <property type="match status" value="1"/>
</dbReference>
<dbReference type="RefSeq" id="WP_119533975.1">
    <property type="nucleotide sequence ID" value="NZ_NRJF01000004.1"/>
</dbReference>
<feature type="transmembrane region" description="Helical" evidence="6">
    <location>
        <begin position="87"/>
        <end position="107"/>
    </location>
</feature>
<feature type="domain" description="ABC transmembrane type-2" evidence="7">
    <location>
        <begin position="53"/>
        <end position="285"/>
    </location>
</feature>
<reference evidence="8 9" key="1">
    <citation type="submission" date="2017-08" db="EMBL/GenBank/DDBJ databases">
        <title>Reclassification of Bisgaard taxon 37 and 44.</title>
        <authorList>
            <person name="Christensen H."/>
        </authorList>
    </citation>
    <scope>NUCLEOTIDE SEQUENCE [LARGE SCALE GENOMIC DNA]</scope>
    <source>
        <strain evidence="8 9">EEAB3T1</strain>
    </source>
</reference>
<evidence type="ECO:0000256" key="3">
    <source>
        <dbReference type="ARBA" id="ARBA00022692"/>
    </source>
</evidence>
<evidence type="ECO:0000313" key="8">
    <source>
        <dbReference type="EMBL" id="RIY38860.1"/>
    </source>
</evidence>
<keyword evidence="5 6" id="KW-0472">Membrane</keyword>
<evidence type="ECO:0000256" key="2">
    <source>
        <dbReference type="ARBA" id="ARBA00007783"/>
    </source>
</evidence>
<dbReference type="OrthoDB" id="9804001at2"/>
<evidence type="ECO:0000256" key="5">
    <source>
        <dbReference type="ARBA" id="ARBA00023136"/>
    </source>
</evidence>
<dbReference type="PANTHER" id="PTHR43332">
    <property type="entry name" value="INNER MEMBRANE TRANSPORT PERMEASE YADH-RELATED"/>
    <property type="match status" value="1"/>
</dbReference>